<dbReference type="STRING" id="879212.DespoDRAFT_00357"/>
<dbReference type="AlphaFoldDB" id="I5AYS0"/>
<sequence>MKNENKIHNDICKLATELIRIRKQGDEMGLFTDTRELLKCQHCKLMEDITIEGKLITYNETVILENETQEDSGLRFVGTDNPSIFLCPQCGNCVELPGIEEIEAELEGGGLWGVKGWMC</sequence>
<accession>I5AYS0</accession>
<dbReference type="RefSeq" id="WP_004070921.1">
    <property type="nucleotide sequence ID" value="NZ_CM001488.1"/>
</dbReference>
<dbReference type="Proteomes" id="UP000005778">
    <property type="component" value="Chromosome"/>
</dbReference>
<dbReference type="eggNOG" id="ENOG502ZXZ2">
    <property type="taxonomic scope" value="Bacteria"/>
</dbReference>
<reference evidence="1 2" key="2">
    <citation type="submission" date="2012-02" db="EMBL/GenBank/DDBJ databases">
        <title>Improved High-Quality Draft sequence of Desulfobacter postgatei 2ac9.</title>
        <authorList>
            <consortium name="US DOE Joint Genome Institute"/>
            <person name="Lucas S."/>
            <person name="Han J."/>
            <person name="Lapidus A."/>
            <person name="Cheng J.-F."/>
            <person name="Goodwin L."/>
            <person name="Pitluck S."/>
            <person name="Peters L."/>
            <person name="Ovchinnikova G."/>
            <person name="Held B."/>
            <person name="Detter J.C."/>
            <person name="Han C."/>
            <person name="Tapia R."/>
            <person name="Land M."/>
            <person name="Hauser L."/>
            <person name="Kyrpides N."/>
            <person name="Ivanova N."/>
            <person name="Pagani I."/>
            <person name="Orellana R."/>
            <person name="Lovley D."/>
            <person name="Woyke T."/>
        </authorList>
    </citation>
    <scope>NUCLEOTIDE SEQUENCE [LARGE SCALE GENOMIC DNA]</scope>
    <source>
        <strain evidence="1 2">2ac9</strain>
    </source>
</reference>
<gene>
    <name evidence="1" type="ORF">DespoDRAFT_00357</name>
</gene>
<dbReference type="OrthoDB" id="9182117at2"/>
<evidence type="ECO:0000313" key="1">
    <source>
        <dbReference type="EMBL" id="EIM62383.1"/>
    </source>
</evidence>
<proteinExistence type="predicted"/>
<dbReference type="HOGENOM" id="CLU_2057615_0_0_7"/>
<reference evidence="1 2" key="1">
    <citation type="submission" date="2011-09" db="EMBL/GenBank/DDBJ databases">
        <authorList>
            <consortium name="US DOE Joint Genome Institute (JGI-PGF)"/>
            <person name="Lucas S."/>
            <person name="Han J."/>
            <person name="Lapidus A."/>
            <person name="Cheng J.-F."/>
            <person name="Goodwin L."/>
            <person name="Pitluck S."/>
            <person name="Peters L."/>
            <person name="Land M.L."/>
            <person name="Hauser L."/>
            <person name="Orellana R."/>
            <person name="Lovley D."/>
            <person name="Woyke T.J."/>
        </authorList>
    </citation>
    <scope>NUCLEOTIDE SEQUENCE [LARGE SCALE GENOMIC DNA]</scope>
    <source>
        <strain evidence="1 2">2ac9</strain>
    </source>
</reference>
<protein>
    <submittedName>
        <fullName evidence="1">Uncharacterized protein</fullName>
    </submittedName>
</protein>
<dbReference type="EMBL" id="CM001488">
    <property type="protein sequence ID" value="EIM62383.1"/>
    <property type="molecule type" value="Genomic_DNA"/>
</dbReference>
<name>I5AYS0_9BACT</name>
<keyword evidence="2" id="KW-1185">Reference proteome</keyword>
<organism evidence="1 2">
    <name type="scientific">Desulfobacter postgatei 2ac9</name>
    <dbReference type="NCBI Taxonomy" id="879212"/>
    <lineage>
        <taxon>Bacteria</taxon>
        <taxon>Pseudomonadati</taxon>
        <taxon>Thermodesulfobacteriota</taxon>
        <taxon>Desulfobacteria</taxon>
        <taxon>Desulfobacterales</taxon>
        <taxon>Desulfobacteraceae</taxon>
        <taxon>Desulfobacter</taxon>
    </lineage>
</organism>
<evidence type="ECO:0000313" key="2">
    <source>
        <dbReference type="Proteomes" id="UP000005778"/>
    </source>
</evidence>